<sequence length="187" mass="20226">MNSTIVYSTALGPLCSWTASSALCIGTIIPILTISFFMILGLIYSCRVTEQSAALEVPATMQESPLIPFAFQGLDAAALKGVMLCVMDIPLKTLLPSIGLDYIVEPCSTMGVASVRDTLKLNTLALRDAGMGPKEQRIYSRALERRIRLRSRLQEAVSDVTGRNDASLKRVLDQASRSKKSTKGATL</sequence>
<reference evidence="3" key="1">
    <citation type="submission" date="2015-09" db="EMBL/GenBank/DDBJ databases">
        <authorList>
            <consortium name="Pathogen Informatics"/>
        </authorList>
    </citation>
    <scope>NUCLEOTIDE SEQUENCE [LARGE SCALE GENOMIC DNA]</scope>
    <source>
        <strain evidence="3">Lake Konstanz</strain>
    </source>
</reference>
<proteinExistence type="predicted"/>
<evidence type="ECO:0000313" key="3">
    <source>
        <dbReference type="Proteomes" id="UP000051952"/>
    </source>
</evidence>
<keyword evidence="1" id="KW-1133">Transmembrane helix</keyword>
<dbReference type="AlphaFoldDB" id="A0A0S4KH32"/>
<evidence type="ECO:0000313" key="2">
    <source>
        <dbReference type="EMBL" id="CUI14428.1"/>
    </source>
</evidence>
<accession>A0A0S4KH32</accession>
<keyword evidence="3" id="KW-1185">Reference proteome</keyword>
<keyword evidence="1" id="KW-0472">Membrane</keyword>
<organism evidence="2 3">
    <name type="scientific">Bodo saltans</name>
    <name type="common">Flagellated protozoan</name>
    <dbReference type="NCBI Taxonomy" id="75058"/>
    <lineage>
        <taxon>Eukaryota</taxon>
        <taxon>Discoba</taxon>
        <taxon>Euglenozoa</taxon>
        <taxon>Kinetoplastea</taxon>
        <taxon>Metakinetoplastina</taxon>
        <taxon>Eubodonida</taxon>
        <taxon>Bodonidae</taxon>
        <taxon>Bodo</taxon>
    </lineage>
</organism>
<feature type="transmembrane region" description="Helical" evidence="1">
    <location>
        <begin position="20"/>
        <end position="44"/>
    </location>
</feature>
<evidence type="ECO:0000256" key="1">
    <source>
        <dbReference type="SAM" id="Phobius"/>
    </source>
</evidence>
<dbReference type="Proteomes" id="UP000051952">
    <property type="component" value="Unassembled WGS sequence"/>
</dbReference>
<protein>
    <submittedName>
        <fullName evidence="2">Membrane-associated protein, putative</fullName>
    </submittedName>
</protein>
<dbReference type="EMBL" id="CYKH01001107">
    <property type="protein sequence ID" value="CUI14428.1"/>
    <property type="molecule type" value="Genomic_DNA"/>
</dbReference>
<dbReference type="VEuPathDB" id="TriTrypDB:BSAL_88165"/>
<keyword evidence="1" id="KW-0812">Transmembrane</keyword>
<gene>
    <name evidence="2" type="ORF">BSAL_88165</name>
</gene>
<name>A0A0S4KH32_BODSA</name>